<reference evidence="3 4" key="1">
    <citation type="journal article" date="2012" name="J. Bacteriol.">
        <title>Genome sequence of proteorhodopsin-containing sea ice bacterium Glaciecola punicea ACAM 611T.</title>
        <authorList>
            <person name="Qin Q.-L."/>
            <person name="Xie B.-B."/>
            <person name="Shu Y.-L."/>
            <person name="Rong J.-C."/>
            <person name="Zhao D.-L."/>
            <person name="Zhang X.-Y."/>
            <person name="Chen X.-L."/>
            <person name="Zhou B.-C."/>
            <person name="Zhanga Y.-Z."/>
        </authorList>
    </citation>
    <scope>NUCLEOTIDE SEQUENCE [LARGE SCALE GENOMIC DNA]</scope>
    <source>
        <strain evidence="3 4">ACAM 611</strain>
    </source>
</reference>
<keyword evidence="4" id="KW-1185">Reference proteome</keyword>
<proteinExistence type="inferred from homology"/>
<evidence type="ECO:0000259" key="2">
    <source>
        <dbReference type="SMART" id="SM01007"/>
    </source>
</evidence>
<comment type="similarity">
    <text evidence="1">Belongs to the aldolase class II family.</text>
</comment>
<dbReference type="NCBIfam" id="NF005451">
    <property type="entry name" value="PRK07044.1"/>
    <property type="match status" value="1"/>
</dbReference>
<dbReference type="GO" id="GO:0051015">
    <property type="term" value="F:actin filament binding"/>
    <property type="evidence" value="ECO:0007669"/>
    <property type="project" value="TreeGrafter"/>
</dbReference>
<evidence type="ECO:0000256" key="1">
    <source>
        <dbReference type="ARBA" id="ARBA00037961"/>
    </source>
</evidence>
<evidence type="ECO:0000313" key="4">
    <source>
        <dbReference type="Proteomes" id="UP000053586"/>
    </source>
</evidence>
<sequence length="257" mass="28525">MMYDIPHVDLSTKVSKVEWQTRVELAACYRLLVMHGWDDLIYTHVSARIPGTEDLLINAFGLSFEEVTASNLVKIDIDGNIIDPDSPFEINPAGFTIHSAVHHARPEDQCALHLHHSDATAVASSKEGLLPYSQYAAFALASMSYHHYEGLAVDHNEIISLQQDLGSANFMLLRNHGALTMGKTIGDAFMHMYDLLRACEIQVKLQHGAGDVINVNHKVIQGIKAQANIVHTGLTGGQKAWPAMMRRVKRAYPDFDK</sequence>
<dbReference type="SMART" id="SM01007">
    <property type="entry name" value="Aldolase_II"/>
    <property type="match status" value="1"/>
</dbReference>
<accession>H5T9A5</accession>
<dbReference type="PANTHER" id="PTHR10672:SF3">
    <property type="entry name" value="PROTEIN HU-LI TAI SHAO"/>
    <property type="match status" value="1"/>
</dbReference>
<comment type="caution">
    <text evidence="3">The sequence shown here is derived from an EMBL/GenBank/DDBJ whole genome shotgun (WGS) entry which is preliminary data.</text>
</comment>
<dbReference type="InterPro" id="IPR051017">
    <property type="entry name" value="Aldolase-II_Adducin_sf"/>
</dbReference>
<dbReference type="STRING" id="56804.BAE46_00095"/>
<dbReference type="Gene3D" id="3.40.225.10">
    <property type="entry name" value="Class II aldolase/adducin N-terminal domain"/>
    <property type="match status" value="1"/>
</dbReference>
<dbReference type="InterPro" id="IPR036409">
    <property type="entry name" value="Aldolase_II/adducin_N_sf"/>
</dbReference>
<dbReference type="GO" id="GO:0005856">
    <property type="term" value="C:cytoskeleton"/>
    <property type="evidence" value="ECO:0007669"/>
    <property type="project" value="TreeGrafter"/>
</dbReference>
<dbReference type="AlphaFoldDB" id="H5T9A5"/>
<dbReference type="Proteomes" id="UP000053586">
    <property type="component" value="Unassembled WGS sequence"/>
</dbReference>
<gene>
    <name evidence="3" type="ORF">GPUN_0744</name>
</gene>
<organism evidence="3 4">
    <name type="scientific">Glaciecola punicea ACAM 611</name>
    <dbReference type="NCBI Taxonomy" id="1121923"/>
    <lineage>
        <taxon>Bacteria</taxon>
        <taxon>Pseudomonadati</taxon>
        <taxon>Pseudomonadota</taxon>
        <taxon>Gammaproteobacteria</taxon>
        <taxon>Alteromonadales</taxon>
        <taxon>Alteromonadaceae</taxon>
        <taxon>Glaciecola</taxon>
    </lineage>
</organism>
<dbReference type="InterPro" id="IPR001303">
    <property type="entry name" value="Aldolase_II/adducin_N"/>
</dbReference>
<dbReference type="SUPFAM" id="SSF53639">
    <property type="entry name" value="AraD/HMP-PK domain-like"/>
    <property type="match status" value="1"/>
</dbReference>
<dbReference type="eggNOG" id="COG0235">
    <property type="taxonomic scope" value="Bacteria"/>
</dbReference>
<reference evidence="3 4" key="2">
    <citation type="journal article" date="2017" name="Antonie Van Leeuwenhoek">
        <title>Rhizobium rhizosphaerae sp. nov., a novel species isolated from rice rhizosphere.</title>
        <authorList>
            <person name="Zhao J.J."/>
            <person name="Zhang J."/>
            <person name="Zhang R.J."/>
            <person name="Zhang C.W."/>
            <person name="Yin H.Q."/>
            <person name="Zhang X.X."/>
        </authorList>
    </citation>
    <scope>NUCLEOTIDE SEQUENCE [LARGE SCALE GENOMIC DNA]</scope>
    <source>
        <strain evidence="3 4">ACAM 611</strain>
    </source>
</reference>
<dbReference type="GO" id="GO:0005996">
    <property type="term" value="P:monosaccharide metabolic process"/>
    <property type="evidence" value="ECO:0007669"/>
    <property type="project" value="UniProtKB-ARBA"/>
</dbReference>
<dbReference type="Pfam" id="PF00596">
    <property type="entry name" value="Aldolase_II"/>
    <property type="match status" value="1"/>
</dbReference>
<feature type="domain" description="Class II aldolase/adducin N-terminal" evidence="2">
    <location>
        <begin position="23"/>
        <end position="203"/>
    </location>
</feature>
<dbReference type="EMBL" id="BAET01000007">
    <property type="protein sequence ID" value="GAB54882.1"/>
    <property type="molecule type" value="Genomic_DNA"/>
</dbReference>
<dbReference type="PANTHER" id="PTHR10672">
    <property type="entry name" value="ADDUCIN"/>
    <property type="match status" value="1"/>
</dbReference>
<evidence type="ECO:0000313" key="3">
    <source>
        <dbReference type="EMBL" id="GAB54882.1"/>
    </source>
</evidence>
<protein>
    <submittedName>
        <fullName evidence="3">Class II aldolase/adducin domain-containing protein</fullName>
    </submittedName>
</protein>
<name>H5T9A5_9ALTE</name>